<evidence type="ECO:0000256" key="2">
    <source>
        <dbReference type="ARBA" id="ARBA00022729"/>
    </source>
</evidence>
<dbReference type="AlphaFoldDB" id="G3ESY7"/>
<keyword evidence="2" id="KW-0732">Signal</keyword>
<keyword evidence="1" id="KW-0433">Leucine-rich repeat</keyword>
<keyword evidence="3" id="KW-0677">Repeat</keyword>
<evidence type="ECO:0000256" key="1">
    <source>
        <dbReference type="ARBA" id="ARBA00022614"/>
    </source>
</evidence>
<dbReference type="Gene3D" id="3.80.10.10">
    <property type="entry name" value="Ribonuclease Inhibitor"/>
    <property type="match status" value="1"/>
</dbReference>
<protein>
    <submittedName>
        <fullName evidence="5">Leucine-rich repeat receptor-like protein kinase 1</fullName>
    </submittedName>
</protein>
<sequence>MLRSLVKRTLSTNNLICSIPSLILYYAAFASSLTGKQGIEATVLLTWKASLHNQSQTLLSSWIGSNHCTWLGICCNKACRVAHIDLQSYGLKGTLSNLNFSSFPHLLTLELLNNSLLRDHPSPYW</sequence>
<organism evidence="5">
    <name type="scientific">Camellia sinensis</name>
    <name type="common">Tea plant</name>
    <name type="synonym">Thea sinensis</name>
    <dbReference type="NCBI Taxonomy" id="4442"/>
    <lineage>
        <taxon>Eukaryota</taxon>
        <taxon>Viridiplantae</taxon>
        <taxon>Streptophyta</taxon>
        <taxon>Embryophyta</taxon>
        <taxon>Tracheophyta</taxon>
        <taxon>Spermatophyta</taxon>
        <taxon>Magnoliopsida</taxon>
        <taxon>eudicotyledons</taxon>
        <taxon>Gunneridae</taxon>
        <taxon>Pentapetalae</taxon>
        <taxon>asterids</taxon>
        <taxon>Ericales</taxon>
        <taxon>Theaceae</taxon>
        <taxon>Camellia</taxon>
    </lineage>
</organism>
<dbReference type="EMBL" id="JF344710">
    <property type="protein sequence ID" value="AEA92681.1"/>
    <property type="molecule type" value="mRNA"/>
</dbReference>
<dbReference type="GO" id="GO:0016301">
    <property type="term" value="F:kinase activity"/>
    <property type="evidence" value="ECO:0007669"/>
    <property type="project" value="UniProtKB-KW"/>
</dbReference>
<keyword evidence="5" id="KW-0808">Transferase</keyword>
<dbReference type="InterPro" id="IPR013210">
    <property type="entry name" value="LRR_N_plant-typ"/>
</dbReference>
<proteinExistence type="evidence at transcript level"/>
<name>G3ESY7_CAMSI</name>
<reference evidence="5" key="1">
    <citation type="submission" date="2011-02" db="EMBL/GenBank/DDBJ databases">
        <title>Identification of genes expressed during grey blight disease development in tea (Camellia sinensis L.).</title>
        <authorList>
            <person name="Senthilkumar P."/>
            <person name="Arvinth S."/>
            <person name="Mandal A.K.A."/>
        </authorList>
    </citation>
    <scope>NUCLEOTIDE SEQUENCE</scope>
    <source>
        <tissue evidence="5">Leaves</tissue>
    </source>
</reference>
<dbReference type="PANTHER" id="PTHR48060:SF24">
    <property type="entry name" value="NON-SPECIFIC SERINE_THREONINE PROTEIN KINASE"/>
    <property type="match status" value="1"/>
</dbReference>
<evidence type="ECO:0000256" key="3">
    <source>
        <dbReference type="ARBA" id="ARBA00022737"/>
    </source>
</evidence>
<dbReference type="SUPFAM" id="SSF52058">
    <property type="entry name" value="L domain-like"/>
    <property type="match status" value="1"/>
</dbReference>
<dbReference type="Pfam" id="PF08263">
    <property type="entry name" value="LRRNT_2"/>
    <property type="match status" value="1"/>
</dbReference>
<keyword evidence="5" id="KW-0418">Kinase</keyword>
<dbReference type="InterPro" id="IPR032675">
    <property type="entry name" value="LRR_dom_sf"/>
</dbReference>
<accession>G3ESY7</accession>
<evidence type="ECO:0000313" key="5">
    <source>
        <dbReference type="EMBL" id="AEA92681.1"/>
    </source>
</evidence>
<dbReference type="InterPro" id="IPR053211">
    <property type="entry name" value="DNA_repair-toleration"/>
</dbReference>
<keyword evidence="5" id="KW-0675">Receptor</keyword>
<dbReference type="PANTHER" id="PTHR48060">
    <property type="entry name" value="DNA DAMAGE-REPAIR/TOLERATION PROTEIN DRT100"/>
    <property type="match status" value="1"/>
</dbReference>
<feature type="domain" description="Leucine-rich repeat-containing N-terminal plant-type" evidence="4">
    <location>
        <begin position="41"/>
        <end position="76"/>
    </location>
</feature>
<evidence type="ECO:0000259" key="4">
    <source>
        <dbReference type="Pfam" id="PF08263"/>
    </source>
</evidence>